<evidence type="ECO:0000256" key="2">
    <source>
        <dbReference type="ARBA" id="ARBA00022692"/>
    </source>
</evidence>
<accession>A0A366FN96</accession>
<feature type="transmembrane region" description="Helical" evidence="5">
    <location>
        <begin position="145"/>
        <end position="164"/>
    </location>
</feature>
<evidence type="ECO:0000313" key="6">
    <source>
        <dbReference type="EMBL" id="RBP15510.1"/>
    </source>
</evidence>
<keyword evidence="3 5" id="KW-1133">Transmembrane helix</keyword>
<dbReference type="GO" id="GO:0006457">
    <property type="term" value="P:protein folding"/>
    <property type="evidence" value="ECO:0007669"/>
    <property type="project" value="InterPro"/>
</dbReference>
<evidence type="ECO:0000256" key="5">
    <source>
        <dbReference type="SAM" id="Phobius"/>
    </source>
</evidence>
<feature type="transmembrane region" description="Helical" evidence="5">
    <location>
        <begin position="50"/>
        <end position="68"/>
    </location>
</feature>
<dbReference type="GO" id="GO:0016020">
    <property type="term" value="C:membrane"/>
    <property type="evidence" value="ECO:0007669"/>
    <property type="project" value="UniProtKB-SubCell"/>
</dbReference>
<comment type="subcellular location">
    <subcellularLocation>
        <location evidence="1">Membrane</location>
        <topology evidence="1">Multi-pass membrane protein</topology>
    </subcellularLocation>
</comment>
<evidence type="ECO:0000256" key="3">
    <source>
        <dbReference type="ARBA" id="ARBA00022989"/>
    </source>
</evidence>
<keyword evidence="4 5" id="KW-0472">Membrane</keyword>
<evidence type="ECO:0000256" key="1">
    <source>
        <dbReference type="ARBA" id="ARBA00004141"/>
    </source>
</evidence>
<dbReference type="SUPFAM" id="SSF158442">
    <property type="entry name" value="DsbB-like"/>
    <property type="match status" value="1"/>
</dbReference>
<dbReference type="OrthoDB" id="9808637at2"/>
<comment type="caution">
    <text evidence="6">The sequence shown here is derived from an EMBL/GenBank/DDBJ whole genome shotgun (WGS) entry which is preliminary data.</text>
</comment>
<protein>
    <submittedName>
        <fullName evidence="6">Disulfide bond formation protein DsbB</fullName>
    </submittedName>
</protein>
<reference evidence="6 7" key="1">
    <citation type="submission" date="2018-06" db="EMBL/GenBank/DDBJ databases">
        <title>Genomic Encyclopedia of Type Strains, Phase IV (KMG-IV): sequencing the most valuable type-strain genomes for metagenomic binning, comparative biology and taxonomic classification.</title>
        <authorList>
            <person name="Goeker M."/>
        </authorList>
    </citation>
    <scope>NUCLEOTIDE SEQUENCE [LARGE SCALE GENOMIC DNA]</scope>
    <source>
        <strain evidence="6 7">DSM 24875</strain>
    </source>
</reference>
<dbReference type="AlphaFoldDB" id="A0A366FN96"/>
<dbReference type="PIRSF" id="PIRSF033913">
    <property type="entry name" value="S-S_format_DsbB"/>
    <property type="match status" value="1"/>
</dbReference>
<keyword evidence="2 5" id="KW-0812">Transmembrane</keyword>
<dbReference type="InterPro" id="IPR023380">
    <property type="entry name" value="DsbB-like_sf"/>
</dbReference>
<dbReference type="Pfam" id="PF02600">
    <property type="entry name" value="DsbB"/>
    <property type="match status" value="1"/>
</dbReference>
<evidence type="ECO:0000256" key="4">
    <source>
        <dbReference type="ARBA" id="ARBA00023136"/>
    </source>
</evidence>
<proteinExistence type="predicted"/>
<organism evidence="6 7">
    <name type="scientific">Roseiarcus fermentans</name>
    <dbReference type="NCBI Taxonomy" id="1473586"/>
    <lineage>
        <taxon>Bacteria</taxon>
        <taxon>Pseudomonadati</taxon>
        <taxon>Pseudomonadota</taxon>
        <taxon>Alphaproteobacteria</taxon>
        <taxon>Hyphomicrobiales</taxon>
        <taxon>Roseiarcaceae</taxon>
        <taxon>Roseiarcus</taxon>
    </lineage>
</organism>
<dbReference type="InterPro" id="IPR003752">
    <property type="entry name" value="DiS_bond_form_DsbB/BdbC"/>
</dbReference>
<dbReference type="EMBL" id="QNRK01000008">
    <property type="protein sequence ID" value="RBP15510.1"/>
    <property type="molecule type" value="Genomic_DNA"/>
</dbReference>
<keyword evidence="7" id="KW-1185">Reference proteome</keyword>
<dbReference type="RefSeq" id="WP_113888816.1">
    <property type="nucleotide sequence ID" value="NZ_QNRK01000008.1"/>
</dbReference>
<feature type="transmembrane region" description="Helical" evidence="5">
    <location>
        <begin position="16"/>
        <end position="38"/>
    </location>
</feature>
<feature type="transmembrane region" description="Helical" evidence="5">
    <location>
        <begin position="75"/>
        <end position="95"/>
    </location>
</feature>
<evidence type="ECO:0000313" key="7">
    <source>
        <dbReference type="Proteomes" id="UP000253529"/>
    </source>
</evidence>
<dbReference type="InterPro" id="IPR024199">
    <property type="entry name" value="Uncharacterised_DsbB"/>
</dbReference>
<dbReference type="Gene3D" id="1.20.1550.10">
    <property type="entry name" value="DsbB-like"/>
    <property type="match status" value="1"/>
</dbReference>
<gene>
    <name evidence="6" type="ORF">DFR50_10866</name>
</gene>
<dbReference type="GO" id="GO:0015035">
    <property type="term" value="F:protein-disulfide reductase activity"/>
    <property type="evidence" value="ECO:0007669"/>
    <property type="project" value="InterPro"/>
</dbReference>
<name>A0A366FN96_9HYPH</name>
<dbReference type="Proteomes" id="UP000253529">
    <property type="component" value="Unassembled WGS sequence"/>
</dbReference>
<sequence>MGLAELILPRAQAGRALWLLAGSLAVLAAAWTFQALGYAPCELCLAERNAFYAAAPLAALAAVSASRSRPGIARALFVLIALVFLANVALAFYHVGVEQHWWPGPTACTGALTGPVSAGDLMTSLNSVHVVNCDEVQLRLLGLSLAGWDVVASLGLALYAALAARLGR</sequence>